<protein>
    <submittedName>
        <fullName evidence="7">Response regulator</fullName>
    </submittedName>
</protein>
<dbReference type="InterPro" id="IPR009057">
    <property type="entry name" value="Homeodomain-like_sf"/>
</dbReference>
<dbReference type="OrthoDB" id="9788446at2"/>
<dbReference type="PANTHER" id="PTHR43280">
    <property type="entry name" value="ARAC-FAMILY TRANSCRIPTIONAL REGULATOR"/>
    <property type="match status" value="1"/>
</dbReference>
<dbReference type="InterPro" id="IPR020449">
    <property type="entry name" value="Tscrpt_reg_AraC-type_HTH"/>
</dbReference>
<dbReference type="PANTHER" id="PTHR43280:SF2">
    <property type="entry name" value="HTH-TYPE TRANSCRIPTIONAL REGULATOR EXSA"/>
    <property type="match status" value="1"/>
</dbReference>
<keyword evidence="8" id="KW-1185">Reference proteome</keyword>
<gene>
    <name evidence="7" type="ORF">FRY98_12925</name>
</gene>
<evidence type="ECO:0000313" key="8">
    <source>
        <dbReference type="Proteomes" id="UP000325218"/>
    </source>
</evidence>
<reference evidence="7 8" key="1">
    <citation type="submission" date="2019-08" db="EMBL/GenBank/DDBJ databases">
        <title>Genome sequencing of Paenibacillus faecis DSM 23593(T).</title>
        <authorList>
            <person name="Kook J.-K."/>
            <person name="Park S.-N."/>
            <person name="Lim Y.K."/>
        </authorList>
    </citation>
    <scope>NUCLEOTIDE SEQUENCE [LARGE SCALE GENOMIC DNA]</scope>
    <source>
        <strain evidence="7 8">DSM 23593</strain>
    </source>
</reference>
<dbReference type="PRINTS" id="PR00032">
    <property type="entry name" value="HTHARAC"/>
</dbReference>
<proteinExistence type="predicted"/>
<keyword evidence="3" id="KW-0804">Transcription</keyword>
<feature type="domain" description="Response regulatory" evidence="6">
    <location>
        <begin position="22"/>
        <end position="139"/>
    </location>
</feature>
<dbReference type="SMART" id="SM00342">
    <property type="entry name" value="HTH_ARAC"/>
    <property type="match status" value="1"/>
</dbReference>
<evidence type="ECO:0000259" key="6">
    <source>
        <dbReference type="PROSITE" id="PS50110"/>
    </source>
</evidence>
<dbReference type="GO" id="GO:0003700">
    <property type="term" value="F:DNA-binding transcription factor activity"/>
    <property type="evidence" value="ECO:0007669"/>
    <property type="project" value="InterPro"/>
</dbReference>
<feature type="domain" description="HTH araC/xylS-type" evidence="5">
    <location>
        <begin position="461"/>
        <end position="559"/>
    </location>
</feature>
<evidence type="ECO:0000256" key="1">
    <source>
        <dbReference type="ARBA" id="ARBA00023015"/>
    </source>
</evidence>
<dbReference type="GO" id="GO:0000160">
    <property type="term" value="P:phosphorelay signal transduction system"/>
    <property type="evidence" value="ECO:0007669"/>
    <property type="project" value="InterPro"/>
</dbReference>
<keyword evidence="4" id="KW-0597">Phosphoprotein</keyword>
<comment type="caution">
    <text evidence="7">The sequence shown here is derived from an EMBL/GenBank/DDBJ whole genome shotgun (WGS) entry which is preliminary data.</text>
</comment>
<keyword evidence="1" id="KW-0805">Transcription regulation</keyword>
<accession>A0A5D0CWH8</accession>
<dbReference type="SUPFAM" id="SSF46689">
    <property type="entry name" value="Homeodomain-like"/>
    <property type="match status" value="2"/>
</dbReference>
<feature type="modified residue" description="4-aspartylphosphate" evidence="4">
    <location>
        <position position="74"/>
    </location>
</feature>
<dbReference type="PROSITE" id="PS01124">
    <property type="entry name" value="HTH_ARAC_FAMILY_2"/>
    <property type="match status" value="1"/>
</dbReference>
<keyword evidence="2" id="KW-0238">DNA-binding</keyword>
<dbReference type="Pfam" id="PF12833">
    <property type="entry name" value="HTH_18"/>
    <property type="match status" value="1"/>
</dbReference>
<name>A0A5D0CWH8_9BACL</name>
<evidence type="ECO:0000313" key="7">
    <source>
        <dbReference type="EMBL" id="TYA13544.1"/>
    </source>
</evidence>
<dbReference type="InterPro" id="IPR001789">
    <property type="entry name" value="Sig_transdc_resp-reg_receiver"/>
</dbReference>
<evidence type="ECO:0000256" key="3">
    <source>
        <dbReference type="ARBA" id="ARBA00023163"/>
    </source>
</evidence>
<dbReference type="Gene3D" id="1.10.10.60">
    <property type="entry name" value="Homeodomain-like"/>
    <property type="match status" value="2"/>
</dbReference>
<dbReference type="AlphaFoldDB" id="A0A5D0CWH8"/>
<sequence length="561" mass="63576">MRRDYYTARRKRGGMMNHSGQKLLIVDDEPTIADGLRMMFRERKELGLAVEAAYSSKDALLLFTAFRPDVVLLDIHIPGISGLELAGRMREIHPAVKIIFLTGYDYFEYAYKAIKQDAYDYILKTEGDDKVIAAVAAALDRIAYEQGLENQYVEAQARLATMLPVFRDHLLSALLAESSPDADAMSLTMNELGDSFMPDHPVLVLLGRNCSEQMSFTRKGLVQLTVEQILKAQLQPSPLQILSTSHREDILWFLVGRDSELGPPTVPMPLLEDIQGILAERTGCKLSFVLAKEAGSWMEIGRVYRSLQRTLALFDLCSQEGIATEGDRYPGESFTSEDEECAVVLRLLPRVELLRTHLQSGNLESFRNLLDEVCRVLSRIRNAYPLHTMELYLAAGKTLLGHLNETRLYSALPEDIDLTLLYTPTQMQSWVERAAYLNKLGRALCEAADTERRANAETTISRIKEYINQHLAADLSLNALGRATGFNPSYLSRMFKREVGIGVHDYITRCRIDLARSLLTHTKMKIYEISQKCGYDNTNYFIRNFKILEGLTPQEYRNRHA</sequence>
<organism evidence="7 8">
    <name type="scientific">Paenibacillus faecis</name>
    <dbReference type="NCBI Taxonomy" id="862114"/>
    <lineage>
        <taxon>Bacteria</taxon>
        <taxon>Bacillati</taxon>
        <taxon>Bacillota</taxon>
        <taxon>Bacilli</taxon>
        <taxon>Bacillales</taxon>
        <taxon>Paenibacillaceae</taxon>
        <taxon>Paenibacillus</taxon>
    </lineage>
</organism>
<dbReference type="GO" id="GO:0043565">
    <property type="term" value="F:sequence-specific DNA binding"/>
    <property type="evidence" value="ECO:0007669"/>
    <property type="project" value="InterPro"/>
</dbReference>
<dbReference type="InterPro" id="IPR018060">
    <property type="entry name" value="HTH_AraC"/>
</dbReference>
<dbReference type="SMART" id="SM00448">
    <property type="entry name" value="REC"/>
    <property type="match status" value="1"/>
</dbReference>
<dbReference type="Pfam" id="PF00072">
    <property type="entry name" value="Response_reg"/>
    <property type="match status" value="1"/>
</dbReference>
<dbReference type="EMBL" id="VSDO01000002">
    <property type="protein sequence ID" value="TYA13544.1"/>
    <property type="molecule type" value="Genomic_DNA"/>
</dbReference>
<evidence type="ECO:0000259" key="5">
    <source>
        <dbReference type="PROSITE" id="PS01124"/>
    </source>
</evidence>
<dbReference type="InterPro" id="IPR011006">
    <property type="entry name" value="CheY-like_superfamily"/>
</dbReference>
<evidence type="ECO:0000256" key="2">
    <source>
        <dbReference type="ARBA" id="ARBA00023125"/>
    </source>
</evidence>
<dbReference type="Gene3D" id="3.40.50.2300">
    <property type="match status" value="1"/>
</dbReference>
<dbReference type="SUPFAM" id="SSF52172">
    <property type="entry name" value="CheY-like"/>
    <property type="match status" value="1"/>
</dbReference>
<evidence type="ECO:0000256" key="4">
    <source>
        <dbReference type="PROSITE-ProRule" id="PRU00169"/>
    </source>
</evidence>
<dbReference type="CDD" id="cd17536">
    <property type="entry name" value="REC_YesN-like"/>
    <property type="match status" value="1"/>
</dbReference>
<dbReference type="PROSITE" id="PS50110">
    <property type="entry name" value="RESPONSE_REGULATORY"/>
    <property type="match status" value="1"/>
</dbReference>
<dbReference type="Proteomes" id="UP000325218">
    <property type="component" value="Unassembled WGS sequence"/>
</dbReference>